<feature type="chain" id="PRO_5017609259" evidence="1">
    <location>
        <begin position="22"/>
        <end position="340"/>
    </location>
</feature>
<feature type="signal peptide" evidence="1">
    <location>
        <begin position="1"/>
        <end position="21"/>
    </location>
</feature>
<gene>
    <name evidence="2" type="ORF">DXN05_17320</name>
</gene>
<dbReference type="EMBL" id="QTJU01000007">
    <property type="protein sequence ID" value="RFM26755.1"/>
    <property type="molecule type" value="Genomic_DNA"/>
</dbReference>
<comment type="caution">
    <text evidence="2">The sequence shown here is derived from an EMBL/GenBank/DDBJ whole genome shotgun (WGS) entry which is preliminary data.</text>
</comment>
<reference evidence="2 3" key="1">
    <citation type="submission" date="2018-08" db="EMBL/GenBank/DDBJ databases">
        <title>Chitinophagaceae sp. K23C18032701, a novel bacterium isolated from forest soil.</title>
        <authorList>
            <person name="Wang C."/>
        </authorList>
    </citation>
    <scope>NUCLEOTIDE SEQUENCE [LARGE SCALE GENOMIC DNA]</scope>
    <source>
        <strain evidence="2 3">K23C18032701</strain>
    </source>
</reference>
<accession>A0A3E1NFK0</accession>
<keyword evidence="1" id="KW-0732">Signal</keyword>
<name>A0A3E1NFK0_9BACT</name>
<dbReference type="RefSeq" id="WP_116848539.1">
    <property type="nucleotide sequence ID" value="NZ_QTJU01000007.1"/>
</dbReference>
<evidence type="ECO:0000256" key="1">
    <source>
        <dbReference type="SAM" id="SignalP"/>
    </source>
</evidence>
<keyword evidence="3" id="KW-1185">Reference proteome</keyword>
<protein>
    <submittedName>
        <fullName evidence="2">Uncharacterized protein</fullName>
    </submittedName>
</protein>
<dbReference type="AlphaFoldDB" id="A0A3E1NFK0"/>
<sequence>MNQKKLLPALLTVCFVQPVFAQNADKVLVKNTNTVDAAPSTYSGTAQFEFKTRSVVNVPGSGTYSGMMTFAQWGDNTGGKSHQLNFNDGGIYHRAGLPQGSWESWERLVTEGSNGDVSVGKLMIAGVAPGVAGMQIGVQGDPGNLNVPLGAVTGGYNIDFPAYRDNYPYQVGARIRAERINKWQPNSALIQPVELSFCTSDAGTPDNLKERLRIKSDGTIGINTGDTKGYQLAVNGTAIFTKAVVKAQLNWPDYVFDSAYQLPHLDSVAAFIQQNKHLPEVPSATEVQQRGVDLAANQAVLLKKMEELTLYMIEQDKKMAALQRTIVLQQEEILQLKNKQ</sequence>
<evidence type="ECO:0000313" key="2">
    <source>
        <dbReference type="EMBL" id="RFM26755.1"/>
    </source>
</evidence>
<dbReference type="OrthoDB" id="767836at2"/>
<organism evidence="2 3">
    <name type="scientific">Deminuibacter soli</name>
    <dbReference type="NCBI Taxonomy" id="2291815"/>
    <lineage>
        <taxon>Bacteria</taxon>
        <taxon>Pseudomonadati</taxon>
        <taxon>Bacteroidota</taxon>
        <taxon>Chitinophagia</taxon>
        <taxon>Chitinophagales</taxon>
        <taxon>Chitinophagaceae</taxon>
        <taxon>Deminuibacter</taxon>
    </lineage>
</organism>
<evidence type="ECO:0000313" key="3">
    <source>
        <dbReference type="Proteomes" id="UP000261284"/>
    </source>
</evidence>
<dbReference type="Proteomes" id="UP000261284">
    <property type="component" value="Unassembled WGS sequence"/>
</dbReference>
<proteinExistence type="predicted"/>